<evidence type="ECO:0000313" key="2">
    <source>
        <dbReference type="EMBL" id="KAF7637648.1"/>
    </source>
</evidence>
<dbReference type="CDD" id="cd05380">
    <property type="entry name" value="CAP_euk"/>
    <property type="match status" value="1"/>
</dbReference>
<protein>
    <submittedName>
        <fullName evidence="2">SCP domain-containing protein</fullName>
    </submittedName>
</protein>
<dbReference type="Proteomes" id="UP000605970">
    <property type="component" value="Unassembled WGS sequence"/>
</dbReference>
<keyword evidence="3" id="KW-1185">Reference proteome</keyword>
<organism evidence="2 3">
    <name type="scientific">Meloidogyne graminicola</name>
    <dbReference type="NCBI Taxonomy" id="189291"/>
    <lineage>
        <taxon>Eukaryota</taxon>
        <taxon>Metazoa</taxon>
        <taxon>Ecdysozoa</taxon>
        <taxon>Nematoda</taxon>
        <taxon>Chromadorea</taxon>
        <taxon>Rhabditida</taxon>
        <taxon>Tylenchina</taxon>
        <taxon>Tylenchomorpha</taxon>
        <taxon>Tylenchoidea</taxon>
        <taxon>Meloidogynidae</taxon>
        <taxon>Meloidogyninae</taxon>
        <taxon>Meloidogyne</taxon>
    </lineage>
</organism>
<dbReference type="Gene3D" id="3.40.33.10">
    <property type="entry name" value="CAP"/>
    <property type="match status" value="1"/>
</dbReference>
<evidence type="ECO:0000313" key="3">
    <source>
        <dbReference type="Proteomes" id="UP000605970"/>
    </source>
</evidence>
<dbReference type="SUPFAM" id="SSF55797">
    <property type="entry name" value="PR-1-like"/>
    <property type="match status" value="1"/>
</dbReference>
<dbReference type="EMBL" id="JABEBT010000018">
    <property type="protein sequence ID" value="KAF7637648.1"/>
    <property type="molecule type" value="Genomic_DNA"/>
</dbReference>
<sequence>MPEAKKMKQMSYSIELEQNAQKWVNKCTCEHSGISGESFYCFPQRLNESYAIMQAIIGWNAELEARGAIGPISKYGETCIPFEGNYERGIGHWMQIVWSETTQVGCAVAQCYTRTNVFCQYKPAGNIQRGCIYWEGEPCSECEYNCNRTTNLCLN</sequence>
<dbReference type="Pfam" id="PF00188">
    <property type="entry name" value="CAP"/>
    <property type="match status" value="1"/>
</dbReference>
<dbReference type="InterPro" id="IPR014044">
    <property type="entry name" value="CAP_dom"/>
</dbReference>
<reference evidence="2" key="1">
    <citation type="journal article" date="2020" name="Ecol. Evol.">
        <title>Genome structure and content of the rice root-knot nematode (Meloidogyne graminicola).</title>
        <authorList>
            <person name="Phan N.T."/>
            <person name="Danchin E.G.J."/>
            <person name="Klopp C."/>
            <person name="Perfus-Barbeoch L."/>
            <person name="Kozlowski D.K."/>
            <person name="Koutsovoulos G.D."/>
            <person name="Lopez-Roques C."/>
            <person name="Bouchez O."/>
            <person name="Zahm M."/>
            <person name="Besnard G."/>
            <person name="Bellafiore S."/>
        </authorList>
    </citation>
    <scope>NUCLEOTIDE SEQUENCE</scope>
    <source>
        <strain evidence="2">VN-18</strain>
    </source>
</reference>
<dbReference type="PANTHER" id="PTHR10334">
    <property type="entry name" value="CYSTEINE-RICH SECRETORY PROTEIN-RELATED"/>
    <property type="match status" value="1"/>
</dbReference>
<proteinExistence type="predicted"/>
<dbReference type="PRINTS" id="PR00837">
    <property type="entry name" value="V5TPXLIKE"/>
</dbReference>
<dbReference type="InterPro" id="IPR002413">
    <property type="entry name" value="V5_allergen-like"/>
</dbReference>
<dbReference type="OrthoDB" id="5874910at2759"/>
<comment type="caution">
    <text evidence="2">The sequence shown here is derived from an EMBL/GenBank/DDBJ whole genome shotgun (WGS) entry which is preliminary data.</text>
</comment>
<dbReference type="InterPro" id="IPR001283">
    <property type="entry name" value="CRISP-related"/>
</dbReference>
<dbReference type="SMART" id="SM00198">
    <property type="entry name" value="SCP"/>
    <property type="match status" value="1"/>
</dbReference>
<evidence type="ECO:0000259" key="1">
    <source>
        <dbReference type="SMART" id="SM00198"/>
    </source>
</evidence>
<feature type="domain" description="SCP" evidence="1">
    <location>
        <begin position="1"/>
        <end position="129"/>
    </location>
</feature>
<gene>
    <name evidence="2" type="ORF">Mgra_00002905</name>
</gene>
<name>A0A8S9ZWZ0_9BILA</name>
<accession>A0A8S9ZWZ0</accession>
<dbReference type="PRINTS" id="PR00838">
    <property type="entry name" value="V5ALLERGEN"/>
</dbReference>
<dbReference type="AlphaFoldDB" id="A0A8S9ZWZ0"/>
<dbReference type="InterPro" id="IPR035940">
    <property type="entry name" value="CAP_sf"/>
</dbReference>